<organism evidence="1 2">
    <name type="scientific">Exidia glandulosa HHB12029</name>
    <dbReference type="NCBI Taxonomy" id="1314781"/>
    <lineage>
        <taxon>Eukaryota</taxon>
        <taxon>Fungi</taxon>
        <taxon>Dikarya</taxon>
        <taxon>Basidiomycota</taxon>
        <taxon>Agaricomycotina</taxon>
        <taxon>Agaricomycetes</taxon>
        <taxon>Auriculariales</taxon>
        <taxon>Exidiaceae</taxon>
        <taxon>Exidia</taxon>
    </lineage>
</organism>
<gene>
    <name evidence="1" type="ORF">EXIGLDRAFT_379312</name>
</gene>
<dbReference type="AlphaFoldDB" id="A0A165L5I8"/>
<sequence length="114" mass="12524">MHAPGPRRVVPKSQYGGGVQVLTEDTIGLPIYYPDGPYKGKTILTLIEEVQKPDLGRNDVFMPGLICYAELFPYNADFEYDPRIYPDGRPPPTPIQPTGAPGTRIHLGAVFLIG</sequence>
<dbReference type="EMBL" id="KV425931">
    <property type="protein sequence ID" value="KZV97380.1"/>
    <property type="molecule type" value="Genomic_DNA"/>
</dbReference>
<evidence type="ECO:0000313" key="2">
    <source>
        <dbReference type="Proteomes" id="UP000077266"/>
    </source>
</evidence>
<name>A0A165L5I8_EXIGL</name>
<keyword evidence="2" id="KW-1185">Reference proteome</keyword>
<proteinExistence type="predicted"/>
<dbReference type="OrthoDB" id="5599552at2759"/>
<evidence type="ECO:0000313" key="1">
    <source>
        <dbReference type="EMBL" id="KZV97380.1"/>
    </source>
</evidence>
<protein>
    <submittedName>
        <fullName evidence="1">Uncharacterized protein</fullName>
    </submittedName>
</protein>
<accession>A0A165L5I8</accession>
<dbReference type="InParanoid" id="A0A165L5I8"/>
<dbReference type="Proteomes" id="UP000077266">
    <property type="component" value="Unassembled WGS sequence"/>
</dbReference>
<reference evidence="1 2" key="1">
    <citation type="journal article" date="2016" name="Mol. Biol. Evol.">
        <title>Comparative Genomics of Early-Diverging Mushroom-Forming Fungi Provides Insights into the Origins of Lignocellulose Decay Capabilities.</title>
        <authorList>
            <person name="Nagy L.G."/>
            <person name="Riley R."/>
            <person name="Tritt A."/>
            <person name="Adam C."/>
            <person name="Daum C."/>
            <person name="Floudas D."/>
            <person name="Sun H."/>
            <person name="Yadav J.S."/>
            <person name="Pangilinan J."/>
            <person name="Larsson K.H."/>
            <person name="Matsuura K."/>
            <person name="Barry K."/>
            <person name="Labutti K."/>
            <person name="Kuo R."/>
            <person name="Ohm R.A."/>
            <person name="Bhattacharya S.S."/>
            <person name="Shirouzu T."/>
            <person name="Yoshinaga Y."/>
            <person name="Martin F.M."/>
            <person name="Grigoriev I.V."/>
            <person name="Hibbett D.S."/>
        </authorList>
    </citation>
    <scope>NUCLEOTIDE SEQUENCE [LARGE SCALE GENOMIC DNA]</scope>
    <source>
        <strain evidence="1 2">HHB12029</strain>
    </source>
</reference>